<keyword evidence="4" id="KW-0067">ATP-binding</keyword>
<evidence type="ECO:0000256" key="3">
    <source>
        <dbReference type="ARBA" id="ARBA00022741"/>
    </source>
</evidence>
<evidence type="ECO:0000256" key="5">
    <source>
        <dbReference type="ARBA" id="ARBA00022842"/>
    </source>
</evidence>
<protein>
    <submittedName>
        <fullName evidence="9">Glutamine synthetase</fullName>
    </submittedName>
</protein>
<dbReference type="InterPro" id="IPR036651">
    <property type="entry name" value="Gln_synt_N_sf"/>
</dbReference>
<keyword evidence="5" id="KW-0460">Magnesium</keyword>
<dbReference type="SUPFAM" id="SSF54368">
    <property type="entry name" value="Glutamine synthetase, N-terminal domain"/>
    <property type="match status" value="1"/>
</dbReference>
<comment type="caution">
    <text evidence="9">The sequence shown here is derived from an EMBL/GenBank/DDBJ whole genome shotgun (WGS) entry which is preliminary data.</text>
</comment>
<name>A0AA35SKY8_GEOBA</name>
<feature type="domain" description="GS catalytic" evidence="8">
    <location>
        <begin position="111"/>
        <end position="451"/>
    </location>
</feature>
<keyword evidence="10" id="KW-1185">Reference proteome</keyword>
<dbReference type="InterPro" id="IPR008147">
    <property type="entry name" value="Gln_synt_N"/>
</dbReference>
<dbReference type="PROSITE" id="PS51987">
    <property type="entry name" value="GS_CATALYTIC"/>
    <property type="match status" value="1"/>
</dbReference>
<dbReference type="SMART" id="SM01230">
    <property type="entry name" value="Gln-synt_C"/>
    <property type="match status" value="1"/>
</dbReference>
<dbReference type="InterPro" id="IPR008146">
    <property type="entry name" value="Gln_synth_cat_dom"/>
</dbReference>
<evidence type="ECO:0000256" key="2">
    <source>
        <dbReference type="ARBA" id="ARBA00022598"/>
    </source>
</evidence>
<evidence type="ECO:0000256" key="1">
    <source>
        <dbReference type="ARBA" id="ARBA00001946"/>
    </source>
</evidence>
<sequence>MDNQEIVRRAEEAGIQLVSFLFCDNGGIIRGKSTHISGLEQRLESGIGVTKAMQAMSDMDQLQIVAGMGPVGEFRLIPDPDTFTMPPYASKRALLVADMFTTERDPWEACPRDFLKRMLAKADSMGLTLQAALEPEWYLARREGDRFVPIDESLDNSSIGDAFAREVIDDVVEALEAQGLRVEQYYPELGHGQQEMSIGHVDALRAADNHLIYRETVRNVAWQHGWLASFAPKPFPDQAGSGCHIHFSAWDSGGEHNLFYDPIDEHQLSALAYQFIGGILAHLPALTALTCPSMNSYRRISPGSWSTAYICYGPDNREAAVRIPSRFWGSEMASTNLEFRPADSSSNPYIALGALIAAGLDGVERGLRPEKSLFIDVDPARLTAEELAARGIRRLPASLMEAISELTADTALTDAMGPMLADSYLAIRRADWELFSQRDAEFEIRHHFYKY</sequence>
<dbReference type="GO" id="GO:0006542">
    <property type="term" value="P:glutamine biosynthetic process"/>
    <property type="evidence" value="ECO:0007669"/>
    <property type="project" value="InterPro"/>
</dbReference>
<evidence type="ECO:0000256" key="7">
    <source>
        <dbReference type="RuleBase" id="RU000384"/>
    </source>
</evidence>
<dbReference type="InterPro" id="IPR014746">
    <property type="entry name" value="Gln_synth/guanido_kin_cat_dom"/>
</dbReference>
<comment type="similarity">
    <text evidence="6 7">Belongs to the glutamine synthetase family.</text>
</comment>
<dbReference type="PANTHER" id="PTHR43785">
    <property type="entry name" value="GAMMA-GLUTAMYLPUTRESCINE SYNTHETASE"/>
    <property type="match status" value="1"/>
</dbReference>
<dbReference type="GO" id="GO:0005524">
    <property type="term" value="F:ATP binding"/>
    <property type="evidence" value="ECO:0007669"/>
    <property type="project" value="UniProtKB-KW"/>
</dbReference>
<dbReference type="EMBL" id="CASHTH010002488">
    <property type="protein sequence ID" value="CAI8030631.1"/>
    <property type="molecule type" value="Genomic_DNA"/>
</dbReference>
<accession>A0AA35SKY8</accession>
<proteinExistence type="inferred from homology"/>
<dbReference type="Gene3D" id="3.30.590.10">
    <property type="entry name" value="Glutamine synthetase/guanido kinase, catalytic domain"/>
    <property type="match status" value="1"/>
</dbReference>
<dbReference type="PROSITE" id="PS00181">
    <property type="entry name" value="GLNA_ATP"/>
    <property type="match status" value="1"/>
</dbReference>
<evidence type="ECO:0000313" key="10">
    <source>
        <dbReference type="Proteomes" id="UP001174909"/>
    </source>
</evidence>
<dbReference type="Pfam" id="PF16952">
    <property type="entry name" value="Gln-synt_N_2"/>
    <property type="match status" value="1"/>
</dbReference>
<keyword evidence="3" id="KW-0547">Nucleotide-binding</keyword>
<gene>
    <name evidence="9" type="ORF">GBAR_LOCUS17360</name>
</gene>
<evidence type="ECO:0000313" key="9">
    <source>
        <dbReference type="EMBL" id="CAI8030631.1"/>
    </source>
</evidence>
<dbReference type="InterPro" id="IPR027303">
    <property type="entry name" value="Gln_synth_gly_rich_site"/>
</dbReference>
<organism evidence="9 10">
    <name type="scientific">Geodia barretti</name>
    <name type="common">Barrett's horny sponge</name>
    <dbReference type="NCBI Taxonomy" id="519541"/>
    <lineage>
        <taxon>Eukaryota</taxon>
        <taxon>Metazoa</taxon>
        <taxon>Porifera</taxon>
        <taxon>Demospongiae</taxon>
        <taxon>Heteroscleromorpha</taxon>
        <taxon>Tetractinellida</taxon>
        <taxon>Astrophorina</taxon>
        <taxon>Geodiidae</taxon>
        <taxon>Geodia</taxon>
    </lineage>
</organism>
<dbReference type="Pfam" id="PF00120">
    <property type="entry name" value="Gln-synt_C"/>
    <property type="match status" value="1"/>
</dbReference>
<reference evidence="9" key="1">
    <citation type="submission" date="2023-03" db="EMBL/GenBank/DDBJ databases">
        <authorList>
            <person name="Steffen K."/>
            <person name="Cardenas P."/>
        </authorList>
    </citation>
    <scope>NUCLEOTIDE SEQUENCE</scope>
</reference>
<keyword evidence="2" id="KW-0436">Ligase</keyword>
<dbReference type="AlphaFoldDB" id="A0AA35SKY8"/>
<dbReference type="Gene3D" id="3.10.20.70">
    <property type="entry name" value="Glutamine synthetase, N-terminal domain"/>
    <property type="match status" value="1"/>
</dbReference>
<dbReference type="PANTHER" id="PTHR43785:SF2">
    <property type="entry name" value="TYPE-1 GLUTAMINE SYNTHETASE 1"/>
    <property type="match status" value="1"/>
</dbReference>
<dbReference type="SUPFAM" id="SSF55931">
    <property type="entry name" value="Glutamine synthetase/guanido kinase"/>
    <property type="match status" value="1"/>
</dbReference>
<dbReference type="Proteomes" id="UP001174909">
    <property type="component" value="Unassembled WGS sequence"/>
</dbReference>
<evidence type="ECO:0000256" key="4">
    <source>
        <dbReference type="ARBA" id="ARBA00022840"/>
    </source>
</evidence>
<evidence type="ECO:0000256" key="6">
    <source>
        <dbReference type="PROSITE-ProRule" id="PRU01331"/>
    </source>
</evidence>
<dbReference type="GO" id="GO:0004356">
    <property type="term" value="F:glutamine synthetase activity"/>
    <property type="evidence" value="ECO:0007669"/>
    <property type="project" value="InterPro"/>
</dbReference>
<evidence type="ECO:0000259" key="8">
    <source>
        <dbReference type="PROSITE" id="PS51987"/>
    </source>
</evidence>
<comment type="cofactor">
    <cofactor evidence="1">
        <name>Mg(2+)</name>
        <dbReference type="ChEBI" id="CHEBI:18420"/>
    </cofactor>
</comment>